<evidence type="ECO:0000313" key="2">
    <source>
        <dbReference type="EnsemblMetazoa" id="ACUA003450-PA"/>
    </source>
</evidence>
<dbReference type="Proteomes" id="UP000075883">
    <property type="component" value="Unassembled WGS sequence"/>
</dbReference>
<keyword evidence="1" id="KW-0812">Transmembrane</keyword>
<proteinExistence type="predicted"/>
<keyword evidence="1" id="KW-1133">Transmembrane helix</keyword>
<dbReference type="VEuPathDB" id="VectorBase:ACUA003450"/>
<dbReference type="AlphaFoldDB" id="A0A182LW80"/>
<evidence type="ECO:0000313" key="3">
    <source>
        <dbReference type="Proteomes" id="UP000075883"/>
    </source>
</evidence>
<dbReference type="STRING" id="139723.A0A182LW80"/>
<feature type="transmembrane region" description="Helical" evidence="1">
    <location>
        <begin position="42"/>
        <end position="65"/>
    </location>
</feature>
<evidence type="ECO:0000256" key="1">
    <source>
        <dbReference type="SAM" id="Phobius"/>
    </source>
</evidence>
<sequence>MHIFFIFLSPNATSTTTSNIWPALPVGAVFTGMDDMVFTTPVFWGGLLLIPISALLFDISWKASLSKILSWRRRNSVAPLAAWHQNSISITELHM</sequence>
<accession>A0A182LW80</accession>
<keyword evidence="3" id="KW-1185">Reference proteome</keyword>
<keyword evidence="1" id="KW-0472">Membrane</keyword>
<protein>
    <submittedName>
        <fullName evidence="2">Uncharacterized protein</fullName>
    </submittedName>
</protein>
<reference evidence="2" key="2">
    <citation type="submission" date="2020-05" db="UniProtKB">
        <authorList>
            <consortium name="EnsemblMetazoa"/>
        </authorList>
    </citation>
    <scope>IDENTIFICATION</scope>
    <source>
        <strain evidence="2">A-37</strain>
    </source>
</reference>
<dbReference type="EMBL" id="AXCM01000191">
    <property type="status" value="NOT_ANNOTATED_CDS"/>
    <property type="molecule type" value="Genomic_DNA"/>
</dbReference>
<organism evidence="2 3">
    <name type="scientific">Anopheles culicifacies</name>
    <dbReference type="NCBI Taxonomy" id="139723"/>
    <lineage>
        <taxon>Eukaryota</taxon>
        <taxon>Metazoa</taxon>
        <taxon>Ecdysozoa</taxon>
        <taxon>Arthropoda</taxon>
        <taxon>Hexapoda</taxon>
        <taxon>Insecta</taxon>
        <taxon>Pterygota</taxon>
        <taxon>Neoptera</taxon>
        <taxon>Endopterygota</taxon>
        <taxon>Diptera</taxon>
        <taxon>Nematocera</taxon>
        <taxon>Culicoidea</taxon>
        <taxon>Culicidae</taxon>
        <taxon>Anophelinae</taxon>
        <taxon>Anopheles</taxon>
        <taxon>culicifacies species complex</taxon>
    </lineage>
</organism>
<reference evidence="3" key="1">
    <citation type="submission" date="2013-09" db="EMBL/GenBank/DDBJ databases">
        <title>The Genome Sequence of Anopheles culicifacies species A.</title>
        <authorList>
            <consortium name="The Broad Institute Genomics Platform"/>
            <person name="Neafsey D.E."/>
            <person name="Besansky N."/>
            <person name="Howell P."/>
            <person name="Walton C."/>
            <person name="Young S.K."/>
            <person name="Zeng Q."/>
            <person name="Gargeya S."/>
            <person name="Fitzgerald M."/>
            <person name="Haas B."/>
            <person name="Abouelleil A."/>
            <person name="Allen A.W."/>
            <person name="Alvarado L."/>
            <person name="Arachchi H.M."/>
            <person name="Berlin A.M."/>
            <person name="Chapman S.B."/>
            <person name="Gainer-Dewar J."/>
            <person name="Goldberg J."/>
            <person name="Griggs A."/>
            <person name="Gujja S."/>
            <person name="Hansen M."/>
            <person name="Howarth C."/>
            <person name="Imamovic A."/>
            <person name="Ireland A."/>
            <person name="Larimer J."/>
            <person name="McCowan C."/>
            <person name="Murphy C."/>
            <person name="Pearson M."/>
            <person name="Poon T.W."/>
            <person name="Priest M."/>
            <person name="Roberts A."/>
            <person name="Saif S."/>
            <person name="Shea T."/>
            <person name="Sisk P."/>
            <person name="Sykes S."/>
            <person name="Wortman J."/>
            <person name="Nusbaum C."/>
            <person name="Birren B."/>
        </authorList>
    </citation>
    <scope>NUCLEOTIDE SEQUENCE [LARGE SCALE GENOMIC DNA]</scope>
    <source>
        <strain evidence="3">A-37</strain>
    </source>
</reference>
<dbReference type="EnsemblMetazoa" id="ACUA003450-RA">
    <property type="protein sequence ID" value="ACUA003450-PA"/>
    <property type="gene ID" value="ACUA003450"/>
</dbReference>
<name>A0A182LW80_9DIPT</name>